<name>A0A2H3D3F1_ARMGA</name>
<evidence type="ECO:0000313" key="3">
    <source>
        <dbReference type="Proteomes" id="UP000217790"/>
    </source>
</evidence>
<sequence>MPWSKLMVNTEEDAFGFISSEDVLRSYVSGAISHRSTFEAMKGLLASVKEAFSVVDDASIENHLLHEDPEDDDKEEEDGGTNSEEEEEASDKDEEDSDTLEPEAEDEDDGQSGCGEPEDDSDEDLLEDP</sequence>
<dbReference type="Proteomes" id="UP000217790">
    <property type="component" value="Unassembled WGS sequence"/>
</dbReference>
<evidence type="ECO:0000313" key="2">
    <source>
        <dbReference type="EMBL" id="PBK88274.1"/>
    </source>
</evidence>
<feature type="compositionally biased region" description="Acidic residues" evidence="1">
    <location>
        <begin position="68"/>
        <end position="129"/>
    </location>
</feature>
<dbReference type="EMBL" id="KZ293674">
    <property type="protein sequence ID" value="PBK88274.1"/>
    <property type="molecule type" value="Genomic_DNA"/>
</dbReference>
<dbReference type="OMA" id="HRSMMEA"/>
<gene>
    <name evidence="2" type="ORF">ARMGADRAFT_1034232</name>
</gene>
<feature type="region of interest" description="Disordered" evidence="1">
    <location>
        <begin position="60"/>
        <end position="129"/>
    </location>
</feature>
<accession>A0A2H3D3F1</accession>
<organism evidence="2 3">
    <name type="scientific">Armillaria gallica</name>
    <name type="common">Bulbous honey fungus</name>
    <name type="synonym">Armillaria bulbosa</name>
    <dbReference type="NCBI Taxonomy" id="47427"/>
    <lineage>
        <taxon>Eukaryota</taxon>
        <taxon>Fungi</taxon>
        <taxon>Dikarya</taxon>
        <taxon>Basidiomycota</taxon>
        <taxon>Agaricomycotina</taxon>
        <taxon>Agaricomycetes</taxon>
        <taxon>Agaricomycetidae</taxon>
        <taxon>Agaricales</taxon>
        <taxon>Marasmiineae</taxon>
        <taxon>Physalacriaceae</taxon>
        <taxon>Armillaria</taxon>
    </lineage>
</organism>
<keyword evidence="3" id="KW-1185">Reference proteome</keyword>
<dbReference type="InParanoid" id="A0A2H3D3F1"/>
<reference evidence="3" key="1">
    <citation type="journal article" date="2017" name="Nat. Ecol. Evol.">
        <title>Genome expansion and lineage-specific genetic innovations in the forest pathogenic fungi Armillaria.</title>
        <authorList>
            <person name="Sipos G."/>
            <person name="Prasanna A.N."/>
            <person name="Walter M.C."/>
            <person name="O'Connor E."/>
            <person name="Balint B."/>
            <person name="Krizsan K."/>
            <person name="Kiss B."/>
            <person name="Hess J."/>
            <person name="Varga T."/>
            <person name="Slot J."/>
            <person name="Riley R."/>
            <person name="Boka B."/>
            <person name="Rigling D."/>
            <person name="Barry K."/>
            <person name="Lee J."/>
            <person name="Mihaltcheva S."/>
            <person name="LaButti K."/>
            <person name="Lipzen A."/>
            <person name="Waldron R."/>
            <person name="Moloney N.M."/>
            <person name="Sperisen C."/>
            <person name="Kredics L."/>
            <person name="Vagvoelgyi C."/>
            <person name="Patrignani A."/>
            <person name="Fitzpatrick D."/>
            <person name="Nagy I."/>
            <person name="Doyle S."/>
            <person name="Anderson J.B."/>
            <person name="Grigoriev I.V."/>
            <person name="Gueldener U."/>
            <person name="Muensterkoetter M."/>
            <person name="Nagy L.G."/>
        </authorList>
    </citation>
    <scope>NUCLEOTIDE SEQUENCE [LARGE SCALE GENOMIC DNA]</scope>
    <source>
        <strain evidence="3">Ar21-2</strain>
    </source>
</reference>
<protein>
    <submittedName>
        <fullName evidence="2">Uncharacterized protein</fullName>
    </submittedName>
</protein>
<dbReference type="AlphaFoldDB" id="A0A2H3D3F1"/>
<proteinExistence type="predicted"/>
<evidence type="ECO:0000256" key="1">
    <source>
        <dbReference type="SAM" id="MobiDB-lite"/>
    </source>
</evidence>